<dbReference type="CDD" id="cd00248">
    <property type="entry name" value="Mth938-like"/>
    <property type="match status" value="1"/>
</dbReference>
<dbReference type="PANTHER" id="PTHR21192:SF2">
    <property type="entry name" value="NADH DEHYDROGENASE [UBIQUINONE] 1 ALPHA SUBCOMPLEX ASSEMBLY FACTOR 3"/>
    <property type="match status" value="1"/>
</dbReference>
<organism evidence="1 2">
    <name type="scientific">Paracoccus lutimaris</name>
    <dbReference type="NCBI Taxonomy" id="1490030"/>
    <lineage>
        <taxon>Bacteria</taxon>
        <taxon>Pseudomonadati</taxon>
        <taxon>Pseudomonadota</taxon>
        <taxon>Alphaproteobacteria</taxon>
        <taxon>Rhodobacterales</taxon>
        <taxon>Paracoccaceae</taxon>
        <taxon>Paracoccus</taxon>
    </lineage>
</organism>
<dbReference type="InterPro" id="IPR007523">
    <property type="entry name" value="NDUFAF3/AAMDC"/>
</dbReference>
<protein>
    <recommendedName>
        <fullName evidence="3">Mth938-like domain-containing protein</fullName>
    </recommendedName>
</protein>
<dbReference type="PANTHER" id="PTHR21192">
    <property type="entry name" value="NUCLEAR PROTEIN E3-3"/>
    <property type="match status" value="1"/>
</dbReference>
<proteinExistence type="predicted"/>
<sequence length="118" mass="12118">MPQMVPSEFSGAVPVDGYGPGFFRVAGIVHNGPLIVTQSGARDWGGLADGAALLALAGMIDVLFLGMGAEIAPPPRALIAELEQAGIMVEPMSTPSAARSYNVTLSEGRRVACALIPL</sequence>
<comment type="caution">
    <text evidence="1">The sequence shown here is derived from an EMBL/GenBank/DDBJ whole genome shotgun (WGS) entry which is preliminary data.</text>
</comment>
<gene>
    <name evidence="1" type="ORF">DFP89_11551</name>
</gene>
<dbReference type="RefSeq" id="WP_114349955.1">
    <property type="nucleotide sequence ID" value="NZ_QPJL01000015.1"/>
</dbReference>
<reference evidence="1 2" key="1">
    <citation type="submission" date="2018-07" db="EMBL/GenBank/DDBJ databases">
        <title>Genomic Encyclopedia of Type Strains, Phase III (KMG-III): the genomes of soil and plant-associated and newly described type strains.</title>
        <authorList>
            <person name="Whitman W."/>
        </authorList>
    </citation>
    <scope>NUCLEOTIDE SEQUENCE [LARGE SCALE GENOMIC DNA]</scope>
    <source>
        <strain evidence="1 2">CECT 8525</strain>
    </source>
</reference>
<evidence type="ECO:0008006" key="3">
    <source>
        <dbReference type="Google" id="ProtNLM"/>
    </source>
</evidence>
<dbReference type="Pfam" id="PF04430">
    <property type="entry name" value="DUF498"/>
    <property type="match status" value="1"/>
</dbReference>
<dbReference type="Proteomes" id="UP000253345">
    <property type="component" value="Unassembled WGS sequence"/>
</dbReference>
<dbReference type="InterPro" id="IPR036748">
    <property type="entry name" value="MTH938-like_sf"/>
</dbReference>
<dbReference type="Gene3D" id="3.40.1230.10">
    <property type="entry name" value="MTH938-like"/>
    <property type="match status" value="1"/>
</dbReference>
<dbReference type="EMBL" id="QPJL01000015">
    <property type="protein sequence ID" value="RCW81376.1"/>
    <property type="molecule type" value="Genomic_DNA"/>
</dbReference>
<evidence type="ECO:0000313" key="1">
    <source>
        <dbReference type="EMBL" id="RCW81376.1"/>
    </source>
</evidence>
<dbReference type="SUPFAM" id="SSF64076">
    <property type="entry name" value="MTH938-like"/>
    <property type="match status" value="1"/>
</dbReference>
<dbReference type="OrthoDB" id="7351393at2"/>
<accession>A0A368YQ26</accession>
<evidence type="ECO:0000313" key="2">
    <source>
        <dbReference type="Proteomes" id="UP000253345"/>
    </source>
</evidence>
<keyword evidence="2" id="KW-1185">Reference proteome</keyword>
<name>A0A368YQ26_9RHOB</name>
<dbReference type="AlphaFoldDB" id="A0A368YQ26"/>